<evidence type="ECO:0000313" key="4">
    <source>
        <dbReference type="Proteomes" id="UP000247233"/>
    </source>
</evidence>
<keyword evidence="2" id="KW-0560">Oxidoreductase</keyword>
<dbReference type="OrthoDB" id="1933717at2759"/>
<dbReference type="Proteomes" id="UP000247233">
    <property type="component" value="Unassembled WGS sequence"/>
</dbReference>
<dbReference type="RefSeq" id="XP_025395755.1">
    <property type="nucleotide sequence ID" value="XM_025544149.1"/>
</dbReference>
<evidence type="ECO:0000256" key="1">
    <source>
        <dbReference type="ARBA" id="ARBA00006484"/>
    </source>
</evidence>
<protein>
    <submittedName>
        <fullName evidence="3">NAD(P)-binding protein</fullName>
    </submittedName>
</protein>
<evidence type="ECO:0000256" key="2">
    <source>
        <dbReference type="ARBA" id="ARBA00023002"/>
    </source>
</evidence>
<dbReference type="InterPro" id="IPR036291">
    <property type="entry name" value="NAD(P)-bd_dom_sf"/>
</dbReference>
<evidence type="ECO:0000313" key="3">
    <source>
        <dbReference type="EMBL" id="PWY69803.1"/>
    </source>
</evidence>
<dbReference type="PRINTS" id="PR00081">
    <property type="entry name" value="GDHRDH"/>
</dbReference>
<dbReference type="STRING" id="1448321.A0A317V666"/>
<dbReference type="InterPro" id="IPR002347">
    <property type="entry name" value="SDR_fam"/>
</dbReference>
<dbReference type="Pfam" id="PF00106">
    <property type="entry name" value="adh_short"/>
    <property type="match status" value="1"/>
</dbReference>
<dbReference type="PANTHER" id="PTHR43669:SF3">
    <property type="entry name" value="ALCOHOL DEHYDROGENASE, PUTATIVE (AFU_ORTHOLOGUE AFUA_3G03445)-RELATED"/>
    <property type="match status" value="1"/>
</dbReference>
<dbReference type="CDD" id="cd05233">
    <property type="entry name" value="SDR_c"/>
    <property type="match status" value="1"/>
</dbReference>
<dbReference type="GeneID" id="37066386"/>
<sequence>MAPTPSQSNAQACREFVPTLHTTPYPAIDPSAVRLPCPYVVCIVGGRGAAGGGLARSYARAGASGIILAARTRSALEDTASEVRNINPTVKVIVAECDITSAASVEALASTTKAAFDGRLDVVLVNSGYSGPMTADVVQESPIDFRTAFEVNTIGTFHAAHCLLPLLLDTESGAKAFVAISSMATPTISGHTHYCVSKAAQARFVEMLHEQYASRGVFCVSVHPGGLKSEFSEKSMPKQFHHREWIRQFCPEGADLTQTLA</sequence>
<reference evidence="3 4" key="1">
    <citation type="submission" date="2016-12" db="EMBL/GenBank/DDBJ databases">
        <title>The genomes of Aspergillus section Nigri reveals drivers in fungal speciation.</title>
        <authorList>
            <consortium name="DOE Joint Genome Institute"/>
            <person name="Vesth T.C."/>
            <person name="Nybo J."/>
            <person name="Theobald S."/>
            <person name="Brandl J."/>
            <person name="Frisvad J.C."/>
            <person name="Nielsen K.F."/>
            <person name="Lyhne E.K."/>
            <person name="Kogle M.E."/>
            <person name="Kuo A."/>
            <person name="Riley R."/>
            <person name="Clum A."/>
            <person name="Nolan M."/>
            <person name="Lipzen A."/>
            <person name="Salamov A."/>
            <person name="Henrissat B."/>
            <person name="Wiebenga A."/>
            <person name="De Vries R.P."/>
            <person name="Grigoriev I.V."/>
            <person name="Mortensen U.H."/>
            <person name="Andersen M.R."/>
            <person name="Baker S.E."/>
        </authorList>
    </citation>
    <scope>NUCLEOTIDE SEQUENCE [LARGE SCALE GENOMIC DNA]</scope>
    <source>
        <strain evidence="3 4">CBS 117.55</strain>
    </source>
</reference>
<accession>A0A317V666</accession>
<proteinExistence type="inferred from homology"/>
<dbReference type="EMBL" id="MSFL01000032">
    <property type="protein sequence ID" value="PWY69803.1"/>
    <property type="molecule type" value="Genomic_DNA"/>
</dbReference>
<keyword evidence="4" id="KW-1185">Reference proteome</keyword>
<dbReference type="Gene3D" id="3.40.50.720">
    <property type="entry name" value="NAD(P)-binding Rossmann-like Domain"/>
    <property type="match status" value="1"/>
</dbReference>
<name>A0A317V666_9EURO</name>
<comment type="caution">
    <text evidence="3">The sequence shown here is derived from an EMBL/GenBank/DDBJ whole genome shotgun (WGS) entry which is preliminary data.</text>
</comment>
<dbReference type="PANTHER" id="PTHR43669">
    <property type="entry name" value="5-KETO-D-GLUCONATE 5-REDUCTASE"/>
    <property type="match status" value="1"/>
</dbReference>
<dbReference type="AlphaFoldDB" id="A0A317V666"/>
<organism evidence="3 4">
    <name type="scientific">Aspergillus heteromorphus CBS 117.55</name>
    <dbReference type="NCBI Taxonomy" id="1448321"/>
    <lineage>
        <taxon>Eukaryota</taxon>
        <taxon>Fungi</taxon>
        <taxon>Dikarya</taxon>
        <taxon>Ascomycota</taxon>
        <taxon>Pezizomycotina</taxon>
        <taxon>Eurotiomycetes</taxon>
        <taxon>Eurotiomycetidae</taxon>
        <taxon>Eurotiales</taxon>
        <taxon>Aspergillaceae</taxon>
        <taxon>Aspergillus</taxon>
        <taxon>Aspergillus subgen. Circumdati</taxon>
    </lineage>
</organism>
<dbReference type="VEuPathDB" id="FungiDB:BO70DRAFT_365741"/>
<comment type="similarity">
    <text evidence="1">Belongs to the short-chain dehydrogenases/reductases (SDR) family.</text>
</comment>
<dbReference type="GO" id="GO:0016491">
    <property type="term" value="F:oxidoreductase activity"/>
    <property type="evidence" value="ECO:0007669"/>
    <property type="project" value="UniProtKB-KW"/>
</dbReference>
<dbReference type="SUPFAM" id="SSF51735">
    <property type="entry name" value="NAD(P)-binding Rossmann-fold domains"/>
    <property type="match status" value="1"/>
</dbReference>
<gene>
    <name evidence="3" type="ORF">BO70DRAFT_365741</name>
</gene>